<feature type="compositionally biased region" description="Polar residues" evidence="1">
    <location>
        <begin position="124"/>
        <end position="137"/>
    </location>
</feature>
<comment type="caution">
    <text evidence="2">The sequence shown here is derived from an EMBL/GenBank/DDBJ whole genome shotgun (WGS) entry which is preliminary data.</text>
</comment>
<name>A0AA88TXS7_9TELE</name>
<evidence type="ECO:0000313" key="3">
    <source>
        <dbReference type="Proteomes" id="UP001187343"/>
    </source>
</evidence>
<gene>
    <name evidence="2" type="ORF">Q8A67_011167</name>
</gene>
<sequence>MVTGKEYRIDSCCTFIQYILDATVRCYVNGTFQDSDLDNRMRFYQTITLALAVICLFGDSGLGAPAKGRYMYVTCNPVDKNANCVTHKGPLVPLEGKSSRLPPSAVKDIFPVTTEEAVPEMEEQSGSGDSDTFTPFKNTDEPLMGDGPAEEVNKNEEEGSTFGSGDTDYSEYITPKKNDSLSEKVLKEENIIA</sequence>
<accession>A0AA88TXS7</accession>
<evidence type="ECO:0000313" key="2">
    <source>
        <dbReference type="EMBL" id="KAK2896679.1"/>
    </source>
</evidence>
<organism evidence="2 3">
    <name type="scientific">Cirrhinus molitorella</name>
    <name type="common">mud carp</name>
    <dbReference type="NCBI Taxonomy" id="172907"/>
    <lineage>
        <taxon>Eukaryota</taxon>
        <taxon>Metazoa</taxon>
        <taxon>Chordata</taxon>
        <taxon>Craniata</taxon>
        <taxon>Vertebrata</taxon>
        <taxon>Euteleostomi</taxon>
        <taxon>Actinopterygii</taxon>
        <taxon>Neopterygii</taxon>
        <taxon>Teleostei</taxon>
        <taxon>Ostariophysi</taxon>
        <taxon>Cypriniformes</taxon>
        <taxon>Cyprinidae</taxon>
        <taxon>Labeoninae</taxon>
        <taxon>Labeonini</taxon>
        <taxon>Cirrhinus</taxon>
    </lineage>
</organism>
<evidence type="ECO:0000256" key="1">
    <source>
        <dbReference type="SAM" id="MobiDB-lite"/>
    </source>
</evidence>
<proteinExistence type="predicted"/>
<dbReference type="InterPro" id="IPR007455">
    <property type="entry name" value="Serglycin"/>
</dbReference>
<dbReference type="Proteomes" id="UP001187343">
    <property type="component" value="Unassembled WGS sequence"/>
</dbReference>
<dbReference type="AlphaFoldDB" id="A0AA88TXS7"/>
<reference evidence="2" key="1">
    <citation type="submission" date="2023-08" db="EMBL/GenBank/DDBJ databases">
        <title>Chromosome-level Genome Assembly of mud carp (Cirrhinus molitorella).</title>
        <authorList>
            <person name="Liu H."/>
        </authorList>
    </citation>
    <scope>NUCLEOTIDE SEQUENCE</scope>
    <source>
        <strain evidence="2">Prfri</strain>
        <tissue evidence="2">Muscle</tissue>
    </source>
</reference>
<evidence type="ECO:0008006" key="4">
    <source>
        <dbReference type="Google" id="ProtNLM"/>
    </source>
</evidence>
<dbReference type="Pfam" id="PF04360">
    <property type="entry name" value="Serglycin"/>
    <property type="match status" value="1"/>
</dbReference>
<feature type="region of interest" description="Disordered" evidence="1">
    <location>
        <begin position="119"/>
        <end position="179"/>
    </location>
</feature>
<dbReference type="EMBL" id="JAUYZG010000010">
    <property type="protein sequence ID" value="KAK2896679.1"/>
    <property type="molecule type" value="Genomic_DNA"/>
</dbReference>
<protein>
    <recommendedName>
        <fullName evidence="4">Serglycin</fullName>
    </recommendedName>
</protein>
<keyword evidence="3" id="KW-1185">Reference proteome</keyword>